<feature type="transmembrane region" description="Helical" evidence="2">
    <location>
        <begin position="57"/>
        <end position="84"/>
    </location>
</feature>
<dbReference type="AlphaFoldDB" id="A0A4R1L3H1"/>
<dbReference type="Proteomes" id="UP000295210">
    <property type="component" value="Unassembled WGS sequence"/>
</dbReference>
<keyword evidence="2" id="KW-0472">Membrane</keyword>
<keyword evidence="2" id="KW-0812">Transmembrane</keyword>
<organism evidence="3 4">
    <name type="scientific">Acidipila rosea</name>
    <dbReference type="NCBI Taxonomy" id="768535"/>
    <lineage>
        <taxon>Bacteria</taxon>
        <taxon>Pseudomonadati</taxon>
        <taxon>Acidobacteriota</taxon>
        <taxon>Terriglobia</taxon>
        <taxon>Terriglobales</taxon>
        <taxon>Acidobacteriaceae</taxon>
        <taxon>Acidipila</taxon>
    </lineage>
</organism>
<evidence type="ECO:0000313" key="4">
    <source>
        <dbReference type="Proteomes" id="UP000295210"/>
    </source>
</evidence>
<sequence length="95" mass="10693">MTPLPHTPEAPPRKSGSSPWLRRSDLFVRVIVRLYIGMLLVVLPWTHIWDDNHLLSYIPYLSTVALSGVVRGVASGLGLLNMWIAAAEAMNYREH</sequence>
<reference evidence="3 4" key="1">
    <citation type="submission" date="2019-03" db="EMBL/GenBank/DDBJ databases">
        <title>Genomic Encyclopedia of Type Strains, Phase IV (KMG-IV): sequencing the most valuable type-strain genomes for metagenomic binning, comparative biology and taxonomic classification.</title>
        <authorList>
            <person name="Goeker M."/>
        </authorList>
    </citation>
    <scope>NUCLEOTIDE SEQUENCE [LARGE SCALE GENOMIC DNA]</scope>
    <source>
        <strain evidence="3 4">DSM 103428</strain>
    </source>
</reference>
<evidence type="ECO:0000313" key="3">
    <source>
        <dbReference type="EMBL" id="TCK72588.1"/>
    </source>
</evidence>
<keyword evidence="4" id="KW-1185">Reference proteome</keyword>
<feature type="transmembrane region" description="Helical" evidence="2">
    <location>
        <begin position="26"/>
        <end position="45"/>
    </location>
</feature>
<proteinExistence type="predicted"/>
<feature type="compositionally biased region" description="Pro residues" evidence="1">
    <location>
        <begin position="1"/>
        <end position="10"/>
    </location>
</feature>
<name>A0A4R1L3H1_9BACT</name>
<dbReference type="EMBL" id="SMGK01000003">
    <property type="protein sequence ID" value="TCK72588.1"/>
    <property type="molecule type" value="Genomic_DNA"/>
</dbReference>
<keyword evidence="2" id="KW-1133">Transmembrane helix</keyword>
<accession>A0A4R1L3H1</accession>
<feature type="region of interest" description="Disordered" evidence="1">
    <location>
        <begin position="1"/>
        <end position="20"/>
    </location>
</feature>
<evidence type="ECO:0000256" key="2">
    <source>
        <dbReference type="SAM" id="Phobius"/>
    </source>
</evidence>
<evidence type="ECO:0000256" key="1">
    <source>
        <dbReference type="SAM" id="MobiDB-lite"/>
    </source>
</evidence>
<protein>
    <submittedName>
        <fullName evidence="3">Uncharacterized protein</fullName>
    </submittedName>
</protein>
<comment type="caution">
    <text evidence="3">The sequence shown here is derived from an EMBL/GenBank/DDBJ whole genome shotgun (WGS) entry which is preliminary data.</text>
</comment>
<gene>
    <name evidence="3" type="ORF">C7378_2173</name>
</gene>